<keyword evidence="6" id="KW-0326">Glycosidase</keyword>
<dbReference type="GeneID" id="7443120"/>
<feature type="region of interest" description="Disordered" evidence="9">
    <location>
        <begin position="683"/>
        <end position="725"/>
    </location>
</feature>
<feature type="compositionally biased region" description="Polar residues" evidence="9">
    <location>
        <begin position="33"/>
        <end position="46"/>
    </location>
</feature>
<dbReference type="PANTHER" id="PTHR31983">
    <property type="entry name" value="ENDO-1,3(4)-BETA-GLUCANASE 1"/>
    <property type="match status" value="1"/>
</dbReference>
<dbReference type="GO" id="GO:0000272">
    <property type="term" value="P:polysaccharide catabolic process"/>
    <property type="evidence" value="ECO:0007669"/>
    <property type="project" value="UniProtKB-KW"/>
</dbReference>
<dbReference type="PROSITE" id="PS52008">
    <property type="entry name" value="GH81"/>
    <property type="match status" value="1"/>
</dbReference>
<evidence type="ECO:0000256" key="9">
    <source>
        <dbReference type="SAM" id="MobiDB-lite"/>
    </source>
</evidence>
<dbReference type="Gene3D" id="2.70.98.30">
    <property type="entry name" value="Golgi alpha-mannosidase II, domain 4"/>
    <property type="match status" value="1"/>
</dbReference>
<accession>B8BR99</accession>
<gene>
    <name evidence="12" type="ORF">THAPSDRAFT_1554</name>
</gene>
<feature type="transmembrane region" description="Helical" evidence="10">
    <location>
        <begin position="220"/>
        <end position="242"/>
    </location>
</feature>
<name>B8BR99_THAPS</name>
<dbReference type="GO" id="GO:0071555">
    <property type="term" value="P:cell wall organization"/>
    <property type="evidence" value="ECO:0007669"/>
    <property type="project" value="UniProtKB-KW"/>
</dbReference>
<evidence type="ECO:0000256" key="6">
    <source>
        <dbReference type="ARBA" id="ARBA00023295"/>
    </source>
</evidence>
<protein>
    <recommendedName>
        <fullName evidence="3">glucan endo-1,3-beta-D-glucosidase</fullName>
        <ecNumber evidence="3">3.2.1.39</ecNumber>
    </recommendedName>
</protein>
<evidence type="ECO:0000313" key="13">
    <source>
        <dbReference type="Proteomes" id="UP000001449"/>
    </source>
</evidence>
<proteinExistence type="inferred from homology"/>
<keyword evidence="10" id="KW-0812">Transmembrane</keyword>
<dbReference type="GO" id="GO:0052861">
    <property type="term" value="F:endo-1,3(4)-beta-glucanase activity"/>
    <property type="evidence" value="ECO:0007669"/>
    <property type="project" value="InterPro"/>
</dbReference>
<reference evidence="12 13" key="2">
    <citation type="journal article" date="2008" name="Nature">
        <title>The Phaeodactylum genome reveals the evolutionary history of diatom genomes.</title>
        <authorList>
            <person name="Bowler C."/>
            <person name="Allen A.E."/>
            <person name="Badger J.H."/>
            <person name="Grimwood J."/>
            <person name="Jabbari K."/>
            <person name="Kuo A."/>
            <person name="Maheswari U."/>
            <person name="Martens C."/>
            <person name="Maumus F."/>
            <person name="Otillar R.P."/>
            <person name="Rayko E."/>
            <person name="Salamov A."/>
            <person name="Vandepoele K."/>
            <person name="Beszteri B."/>
            <person name="Gruber A."/>
            <person name="Heijde M."/>
            <person name="Katinka M."/>
            <person name="Mock T."/>
            <person name="Valentin K."/>
            <person name="Verret F."/>
            <person name="Berges J.A."/>
            <person name="Brownlee C."/>
            <person name="Cadoret J.P."/>
            <person name="Chiovitti A."/>
            <person name="Choi C.J."/>
            <person name="Coesel S."/>
            <person name="De Martino A."/>
            <person name="Detter J.C."/>
            <person name="Durkin C."/>
            <person name="Falciatore A."/>
            <person name="Fournet J."/>
            <person name="Haruta M."/>
            <person name="Huysman M.J."/>
            <person name="Jenkins B.D."/>
            <person name="Jiroutova K."/>
            <person name="Jorgensen R.E."/>
            <person name="Joubert Y."/>
            <person name="Kaplan A."/>
            <person name="Kroger N."/>
            <person name="Kroth P.G."/>
            <person name="La Roche J."/>
            <person name="Lindquist E."/>
            <person name="Lommer M."/>
            <person name="Martin-Jezequel V."/>
            <person name="Lopez P.J."/>
            <person name="Lucas S."/>
            <person name="Mangogna M."/>
            <person name="McGinnis K."/>
            <person name="Medlin L.K."/>
            <person name="Montsant A."/>
            <person name="Oudot-Le Secq M.P."/>
            <person name="Napoli C."/>
            <person name="Obornik M."/>
            <person name="Parker M.S."/>
            <person name="Petit J.L."/>
            <person name="Porcel B.M."/>
            <person name="Poulsen N."/>
            <person name="Robison M."/>
            <person name="Rychlewski L."/>
            <person name="Rynearson T.A."/>
            <person name="Schmutz J."/>
            <person name="Shapiro H."/>
            <person name="Siaut M."/>
            <person name="Stanley M."/>
            <person name="Sussman M.R."/>
            <person name="Taylor A.R."/>
            <person name="Vardi A."/>
            <person name="von Dassow P."/>
            <person name="Vyverman W."/>
            <person name="Willis A."/>
            <person name="Wyrwicz L.S."/>
            <person name="Rokhsar D.S."/>
            <person name="Weissenbach J."/>
            <person name="Armbrust E.V."/>
            <person name="Green B.R."/>
            <person name="Van de Peer Y."/>
            <person name="Grigoriev I.V."/>
        </authorList>
    </citation>
    <scope>NUCLEOTIDE SEQUENCE [LARGE SCALE GENOMIC DNA]</scope>
    <source>
        <strain evidence="12 13">CCMP1335</strain>
    </source>
</reference>
<dbReference type="Proteomes" id="UP000001449">
    <property type="component" value="Chromosome 1"/>
</dbReference>
<keyword evidence="10" id="KW-0472">Membrane</keyword>
<organism evidence="12 13">
    <name type="scientific">Thalassiosira pseudonana</name>
    <name type="common">Marine diatom</name>
    <name type="synonym">Cyclotella nana</name>
    <dbReference type="NCBI Taxonomy" id="35128"/>
    <lineage>
        <taxon>Eukaryota</taxon>
        <taxon>Sar</taxon>
        <taxon>Stramenopiles</taxon>
        <taxon>Ochrophyta</taxon>
        <taxon>Bacillariophyta</taxon>
        <taxon>Coscinodiscophyceae</taxon>
        <taxon>Thalassiosirophycidae</taxon>
        <taxon>Thalassiosirales</taxon>
        <taxon>Thalassiosiraceae</taxon>
        <taxon>Thalassiosira</taxon>
    </lineage>
</organism>
<evidence type="ECO:0000256" key="1">
    <source>
        <dbReference type="ARBA" id="ARBA00000382"/>
    </source>
</evidence>
<dbReference type="HOGENOM" id="CLU_263717_0_0_1"/>
<dbReference type="Pfam" id="PF17652">
    <property type="entry name" value="Glyco_hydro81C"/>
    <property type="match status" value="1"/>
</dbReference>
<evidence type="ECO:0000259" key="11">
    <source>
        <dbReference type="Pfam" id="PF17652"/>
    </source>
</evidence>
<keyword evidence="13" id="KW-1185">Reference proteome</keyword>
<feature type="region of interest" description="Disordered" evidence="9">
    <location>
        <begin position="1"/>
        <end position="118"/>
    </location>
</feature>
<dbReference type="EMBL" id="CM000638">
    <property type="protein sequence ID" value="EED95926.1"/>
    <property type="molecule type" value="Genomic_DNA"/>
</dbReference>
<feature type="region of interest" description="Disordered" evidence="9">
    <location>
        <begin position="387"/>
        <end position="407"/>
    </location>
</feature>
<reference evidence="12 13" key="1">
    <citation type="journal article" date="2004" name="Science">
        <title>The genome of the diatom Thalassiosira pseudonana: ecology, evolution, and metabolism.</title>
        <authorList>
            <person name="Armbrust E.V."/>
            <person name="Berges J.A."/>
            <person name="Bowler C."/>
            <person name="Green B.R."/>
            <person name="Martinez D."/>
            <person name="Putnam N.H."/>
            <person name="Zhou S."/>
            <person name="Allen A.E."/>
            <person name="Apt K.E."/>
            <person name="Bechner M."/>
            <person name="Brzezinski M.A."/>
            <person name="Chaal B.K."/>
            <person name="Chiovitti A."/>
            <person name="Davis A.K."/>
            <person name="Demarest M.S."/>
            <person name="Detter J.C."/>
            <person name="Glavina T."/>
            <person name="Goodstein D."/>
            <person name="Hadi M.Z."/>
            <person name="Hellsten U."/>
            <person name="Hildebrand M."/>
            <person name="Jenkins B.D."/>
            <person name="Jurka J."/>
            <person name="Kapitonov V.V."/>
            <person name="Kroger N."/>
            <person name="Lau W.W."/>
            <person name="Lane T.W."/>
            <person name="Larimer F.W."/>
            <person name="Lippmeier J.C."/>
            <person name="Lucas S."/>
            <person name="Medina M."/>
            <person name="Montsant A."/>
            <person name="Obornik M."/>
            <person name="Parker M.S."/>
            <person name="Palenik B."/>
            <person name="Pazour G.J."/>
            <person name="Richardson P.M."/>
            <person name="Rynearson T.A."/>
            <person name="Saito M.A."/>
            <person name="Schwartz D.C."/>
            <person name="Thamatrakoln K."/>
            <person name="Valentin K."/>
            <person name="Vardi A."/>
            <person name="Wilkerson F.P."/>
            <person name="Rokhsar D.S."/>
        </authorList>
    </citation>
    <scope>NUCLEOTIDE SEQUENCE [LARGE SCALE GENOMIC DNA]</scope>
    <source>
        <strain evidence="12 13">CCMP1335</strain>
    </source>
</reference>
<dbReference type="KEGG" id="tps:THAPSDRAFT_1554"/>
<comment type="catalytic activity">
    <reaction evidence="1">
        <text>Hydrolysis of (1-&gt;3)-beta-D-glucosidic linkages in (1-&gt;3)-beta-D-glucans.</text>
        <dbReference type="EC" id="3.2.1.39"/>
    </reaction>
</comment>
<keyword evidence="7" id="KW-0961">Cell wall biogenesis/degradation</keyword>
<feature type="region of interest" description="Disordered" evidence="9">
    <location>
        <begin position="314"/>
        <end position="346"/>
    </location>
</feature>
<sequence length="1274" mass="138489">MKKHYGSTPLKNSFNDDEERRSLQMPGSKCLNPLTTPSPNRSSLPRNESAGGATIQTNESEPLLGEQLLMGNDDNYHSGDDDDEDYVGDVRVHSDSSGFANKRKERGGQTNNHSKFPIIGIDASPIDKEESDDEFPLDPHIGINVVTNNDMDTLSYSRDLDDSTLFTNDRYFRSNGSAKKHPSAYSILEGDEGDEHGRKQKHGGILRILFGEIESDRPPYFLVCFGLAVGIALCAIAALGYVEYWHHYGVDVVPGGSTTSSGGTISGGSGSKATSEGTWQGVPFTKVSRESFGDPVSNILDVTLFHPSLLYQKSSQDTSGSTTTTILDTTNDNDSSGGGGDDQNERRLASTTISSSTITSTTQPFLKVPFPTGSFWTNLVMLPVSTEKQQGRKLQSNPQSSTSKANSNQYSYPIVAYPYAFQWSPLGKLQASYSASRRTIKSNSIQDAFLPDLTIGSVEDIDTRHVVKFDCLSVTLRFSSNGEDDNKSSGGYWESYIVQGSPYITTKYSGLTPELTALSDFADISCPPMMMQQTLDQSGHSRRTKVSTSATDGTSKMLGICDVSDSSTQHNKVISGVQFVVTTKEQLTWLVFVSEPISFQFNQGARRSIQSTGEFDGIIRVALVPPPPTATTSLDNAVSTQSLDLEHLASSPGVKRLIYHAGAYPVGGSVAWDFRSGTRVPLASLASSPSSGHRRVLDTNERNRVRGNGQEQTKQRRTASKSTNNENNIGIVTFEFEVMHMTTSSPSAKVPLLMLSLPHHAAAISTADEMLLQPTAFDLVYRSIKGRMIPIVGNAWSYEEELTSIGFGDESLHLSPTMATGDAKASTSTTTTTNRHPTSEFTAISTLDQSIRDLLLQTVESDLKLNVPVVDNGAYGFGKQVARLAQLAHIADLVDTENGAILDLKNTTTSISSSSSSSALSTPSGGTSRRAYALLEKYLTMWLAGDGSDRLVYDINFGGILSKDGMTDIFSDFGNGRYNDHHFHYGYVLYASAILGRVNPKFVSQYGPFVDAIFYDVAHNSSAILTSGNGDDALFPLTRHKSWFDGHSFASGLFPFADGKSQESSSEAVNCYYGAYLWSKVRWGGSDSGNKMVDFAKLLLATELTGAKTYWHMVPPKDSEAGASGKSKNSTEVTSSSIAWKPPSAYNALFQKNMMVGNLGMTDATCTTWFGTENVYVHLINFMPVTAITSELFQKAFVKEERTVLSDDVEVNNAWKGYAICHKAIIDPNSAWKEAQSLISNQLDPGLSKMKRLMSLTAAIQAPTSQQITPLPPR</sequence>
<dbReference type="InterPro" id="IPR040720">
    <property type="entry name" value="GH81_C"/>
</dbReference>
<keyword evidence="4" id="KW-0378">Hydrolase</keyword>
<dbReference type="PANTHER" id="PTHR31983:SF0">
    <property type="entry name" value="GLUCAN ENDO-1,3-BETA-D-GLUCOSIDASE 2"/>
    <property type="match status" value="1"/>
</dbReference>
<dbReference type="PaxDb" id="35128-Thaps1554"/>
<evidence type="ECO:0000313" key="12">
    <source>
        <dbReference type="EMBL" id="EED95926.1"/>
    </source>
</evidence>
<evidence type="ECO:0000256" key="10">
    <source>
        <dbReference type="SAM" id="Phobius"/>
    </source>
</evidence>
<feature type="domain" description="Glycosyl hydrolase family 81 C-terminal" evidence="11">
    <location>
        <begin position="851"/>
        <end position="1249"/>
    </location>
</feature>
<keyword evidence="8" id="KW-0624">Polysaccharide degradation</keyword>
<dbReference type="InterPro" id="IPR005200">
    <property type="entry name" value="Endo-beta-glucanase"/>
</dbReference>
<evidence type="ECO:0000256" key="8">
    <source>
        <dbReference type="ARBA" id="ARBA00023326"/>
    </source>
</evidence>
<feature type="compositionally biased region" description="Basic and acidic residues" evidence="9">
    <location>
        <begin position="695"/>
        <end position="704"/>
    </location>
</feature>
<evidence type="ECO:0000256" key="5">
    <source>
        <dbReference type="ARBA" id="ARBA00023277"/>
    </source>
</evidence>
<dbReference type="AlphaFoldDB" id="B8BR99"/>
<evidence type="ECO:0000256" key="3">
    <source>
        <dbReference type="ARBA" id="ARBA00012780"/>
    </source>
</evidence>
<keyword evidence="10" id="KW-1133">Transmembrane helix</keyword>
<feature type="compositionally biased region" description="Low complexity" evidence="9">
    <location>
        <begin position="314"/>
        <end position="335"/>
    </location>
</feature>
<dbReference type="InParanoid" id="B8BR99"/>
<evidence type="ECO:0000256" key="7">
    <source>
        <dbReference type="ARBA" id="ARBA00023316"/>
    </source>
</evidence>
<dbReference type="EC" id="3.2.1.39" evidence="3"/>
<dbReference type="OMA" id="MYWIATR"/>
<dbReference type="eggNOG" id="KOG2254">
    <property type="taxonomic scope" value="Eukaryota"/>
</dbReference>
<evidence type="ECO:0000256" key="2">
    <source>
        <dbReference type="ARBA" id="ARBA00010730"/>
    </source>
</evidence>
<dbReference type="RefSeq" id="XP_002286285.1">
    <property type="nucleotide sequence ID" value="XM_002286249.1"/>
</dbReference>
<keyword evidence="5" id="KW-0119">Carbohydrate metabolism</keyword>
<comment type="similarity">
    <text evidence="2">Belongs to the glycosyl hydrolase 81 family.</text>
</comment>
<evidence type="ECO:0000256" key="4">
    <source>
        <dbReference type="ARBA" id="ARBA00022801"/>
    </source>
</evidence>
<feature type="region of interest" description="Disordered" evidence="9">
    <location>
        <begin position="259"/>
        <end position="278"/>
    </location>
</feature>
<dbReference type="GO" id="GO:0042973">
    <property type="term" value="F:glucan endo-1,3-beta-D-glucosidase activity"/>
    <property type="evidence" value="ECO:0007669"/>
    <property type="project" value="UniProtKB-EC"/>
</dbReference>